<reference evidence="2 3" key="1">
    <citation type="submission" date="2024-02" db="EMBL/GenBank/DDBJ databases">
        <title>Discinaceae phylogenomics.</title>
        <authorList>
            <person name="Dirks A.C."/>
            <person name="James T.Y."/>
        </authorList>
    </citation>
    <scope>NUCLEOTIDE SEQUENCE [LARGE SCALE GENOMIC DNA]</scope>
    <source>
        <strain evidence="2 3">ACD0624</strain>
    </source>
</reference>
<dbReference type="Proteomes" id="UP001447188">
    <property type="component" value="Unassembled WGS sequence"/>
</dbReference>
<feature type="region of interest" description="Disordered" evidence="1">
    <location>
        <begin position="113"/>
        <end position="203"/>
    </location>
</feature>
<dbReference type="EMBL" id="JBBBZM010000008">
    <property type="protein sequence ID" value="KAL0639844.1"/>
    <property type="molecule type" value="Genomic_DNA"/>
</dbReference>
<feature type="region of interest" description="Disordered" evidence="1">
    <location>
        <begin position="331"/>
        <end position="353"/>
    </location>
</feature>
<proteinExistence type="predicted"/>
<organism evidence="2 3">
    <name type="scientific">Discina gigas</name>
    <dbReference type="NCBI Taxonomy" id="1032678"/>
    <lineage>
        <taxon>Eukaryota</taxon>
        <taxon>Fungi</taxon>
        <taxon>Dikarya</taxon>
        <taxon>Ascomycota</taxon>
        <taxon>Pezizomycotina</taxon>
        <taxon>Pezizomycetes</taxon>
        <taxon>Pezizales</taxon>
        <taxon>Discinaceae</taxon>
        <taxon>Discina</taxon>
    </lineage>
</organism>
<evidence type="ECO:0000313" key="3">
    <source>
        <dbReference type="Proteomes" id="UP001447188"/>
    </source>
</evidence>
<feature type="compositionally biased region" description="Polar residues" evidence="1">
    <location>
        <begin position="166"/>
        <end position="190"/>
    </location>
</feature>
<name>A0ABR3GV74_9PEZI</name>
<keyword evidence="3" id="KW-1185">Reference proteome</keyword>
<sequence>MGGLSYQASSPPTPAINPQYIEEENPVPLLFLDDDSSYLSAGIDSSPLGSPVDDDMGNLVSITSFSPLSMAMSSHSEKKTPSKPAMKSATSISASGKLKKLVRFLDRVEIVPPNPTVSQYRYDGKDDAGFGRSNKKQRTRSPTNDYEDDILYDPAINSGLGRAGSPNRSPNRSPNGSLRNLPITTTTDSDYLSPPQELYFSYHPPSPPPSWRIPPASLIGRQPHVEEPPRVRSPSRAGAEIDLMARDKSTRDSGIYMDYSEDELESEMSQNIQLPSPPASPHPPAIHPVIARKMWPHGEVRFEDQWGRRLIPAGHRDSYRFDLWPVEEDVSGEGVGASTKGAWVGRSRGMSRD</sequence>
<gene>
    <name evidence="2" type="ORF">Q9L58_001161</name>
</gene>
<feature type="region of interest" description="Disordered" evidence="1">
    <location>
        <begin position="71"/>
        <end position="92"/>
    </location>
</feature>
<protein>
    <submittedName>
        <fullName evidence="2">Uncharacterized protein</fullName>
    </submittedName>
</protein>
<comment type="caution">
    <text evidence="2">The sequence shown here is derived from an EMBL/GenBank/DDBJ whole genome shotgun (WGS) entry which is preliminary data.</text>
</comment>
<evidence type="ECO:0000313" key="2">
    <source>
        <dbReference type="EMBL" id="KAL0639844.1"/>
    </source>
</evidence>
<accession>A0ABR3GV74</accession>
<evidence type="ECO:0000256" key="1">
    <source>
        <dbReference type="SAM" id="MobiDB-lite"/>
    </source>
</evidence>